<evidence type="ECO:0000313" key="2">
    <source>
        <dbReference type="Proteomes" id="UP000824120"/>
    </source>
</evidence>
<protein>
    <submittedName>
        <fullName evidence="1">Uncharacterized protein</fullName>
    </submittedName>
</protein>
<sequence>MALKVDIASLRKNVDYLKSTDFTSLLETAQETRGFLRLPPRIDKGIFRDFPDHIGMVVKPVIQTLPTETSTIALSGSGIAFPSEATSSTDAHIQTATLATDTST</sequence>
<organism evidence="1 2">
    <name type="scientific">Solanum commersonii</name>
    <name type="common">Commerson's wild potato</name>
    <name type="synonym">Commerson's nightshade</name>
    <dbReference type="NCBI Taxonomy" id="4109"/>
    <lineage>
        <taxon>Eukaryota</taxon>
        <taxon>Viridiplantae</taxon>
        <taxon>Streptophyta</taxon>
        <taxon>Embryophyta</taxon>
        <taxon>Tracheophyta</taxon>
        <taxon>Spermatophyta</taxon>
        <taxon>Magnoliopsida</taxon>
        <taxon>eudicotyledons</taxon>
        <taxon>Gunneridae</taxon>
        <taxon>Pentapetalae</taxon>
        <taxon>asterids</taxon>
        <taxon>lamiids</taxon>
        <taxon>Solanales</taxon>
        <taxon>Solanaceae</taxon>
        <taxon>Solanoideae</taxon>
        <taxon>Solaneae</taxon>
        <taxon>Solanum</taxon>
    </lineage>
</organism>
<name>A0A9J5XX73_SOLCO</name>
<dbReference type="EMBL" id="JACXVP010000008">
    <property type="protein sequence ID" value="KAG5592338.1"/>
    <property type="molecule type" value="Genomic_DNA"/>
</dbReference>
<evidence type="ECO:0000313" key="1">
    <source>
        <dbReference type="EMBL" id="KAG5592338.1"/>
    </source>
</evidence>
<keyword evidence="2" id="KW-1185">Reference proteome</keyword>
<dbReference type="AlphaFoldDB" id="A0A9J5XX73"/>
<reference evidence="1 2" key="1">
    <citation type="submission" date="2020-09" db="EMBL/GenBank/DDBJ databases">
        <title>De no assembly of potato wild relative species, Solanum commersonii.</title>
        <authorList>
            <person name="Cho K."/>
        </authorList>
    </citation>
    <scope>NUCLEOTIDE SEQUENCE [LARGE SCALE GENOMIC DNA]</scope>
    <source>
        <strain evidence="1">LZ3.2</strain>
        <tissue evidence="1">Leaf</tissue>
    </source>
</reference>
<proteinExistence type="predicted"/>
<comment type="caution">
    <text evidence="1">The sequence shown here is derived from an EMBL/GenBank/DDBJ whole genome shotgun (WGS) entry which is preliminary data.</text>
</comment>
<gene>
    <name evidence="1" type="ORF">H5410_042852</name>
</gene>
<accession>A0A9J5XX73</accession>
<dbReference type="Proteomes" id="UP000824120">
    <property type="component" value="Chromosome 8"/>
</dbReference>